<dbReference type="EMBL" id="CP000433">
    <property type="protein sequence ID" value="ABH00208.1"/>
    <property type="molecule type" value="Genomic_DNA"/>
</dbReference>
<gene>
    <name evidence="1" type="ordered locus">RHA1_ro10015</name>
</gene>
<protein>
    <submittedName>
        <fullName evidence="1">Uncharacterized protein</fullName>
    </submittedName>
</protein>
<proteinExistence type="predicted"/>
<sequence>MTIKASRKRANSATCLSLYRPNSLPMASHNRLLVQVNMTGTRLIDLANPMNDTTGRVMGRDWDAIEVDRKASVDTAHAKLRYCLRRMSVLVYVLLTTSRLTLKVRPSCTGGRMHCWSK</sequence>
<evidence type="ECO:0000313" key="1">
    <source>
        <dbReference type="EMBL" id="ABH00208.1"/>
    </source>
</evidence>
<dbReference type="HOGENOM" id="CLU_2071287_0_0_11"/>
<dbReference type="Proteomes" id="UP000008710">
    <property type="component" value="Plasmid pRHL2"/>
</dbReference>
<evidence type="ECO:0000313" key="2">
    <source>
        <dbReference type="Proteomes" id="UP000008710"/>
    </source>
</evidence>
<dbReference type="KEGG" id="rha:RHA1_ro10015"/>
<keyword evidence="1" id="KW-0614">Plasmid</keyword>
<accession>Q0RWX8</accession>
<organism evidence="1 2">
    <name type="scientific">Rhodococcus jostii (strain RHA1)</name>
    <dbReference type="NCBI Taxonomy" id="101510"/>
    <lineage>
        <taxon>Bacteria</taxon>
        <taxon>Bacillati</taxon>
        <taxon>Actinomycetota</taxon>
        <taxon>Actinomycetes</taxon>
        <taxon>Mycobacteriales</taxon>
        <taxon>Nocardiaceae</taxon>
        <taxon>Rhodococcus</taxon>
    </lineage>
</organism>
<dbReference type="AlphaFoldDB" id="Q0RWX8"/>
<geneLocation type="plasmid" evidence="1 2">
    <name>pRHL2</name>
</geneLocation>
<name>Q0RWX8_RHOJR</name>
<reference evidence="2" key="1">
    <citation type="journal article" date="2006" name="Proc. Natl. Acad. Sci. U.S.A.">
        <title>The complete genome of Rhodococcus sp. RHA1 provides insights into a catabolic powerhouse.</title>
        <authorList>
            <person name="McLeod M.P."/>
            <person name="Warren R.L."/>
            <person name="Hsiao W.W.L."/>
            <person name="Araki N."/>
            <person name="Myhre M."/>
            <person name="Fernandes C."/>
            <person name="Miyazawa D."/>
            <person name="Wong W."/>
            <person name="Lillquist A.L."/>
            <person name="Wang D."/>
            <person name="Dosanjh M."/>
            <person name="Hara H."/>
            <person name="Petrescu A."/>
            <person name="Morin R.D."/>
            <person name="Yang G."/>
            <person name="Stott J.M."/>
            <person name="Schein J.E."/>
            <person name="Shin H."/>
            <person name="Smailus D."/>
            <person name="Siddiqui A.S."/>
            <person name="Marra M.A."/>
            <person name="Jones S.J.M."/>
            <person name="Holt R."/>
            <person name="Brinkman F.S.L."/>
            <person name="Miyauchi K."/>
            <person name="Fukuda M."/>
            <person name="Davies J.E."/>
            <person name="Mohn W.W."/>
            <person name="Eltis L.D."/>
        </authorList>
    </citation>
    <scope>NUCLEOTIDE SEQUENCE [LARGE SCALE GENOMIC DNA]</scope>
    <source>
        <strain evidence="2">RHA1</strain>
    </source>
</reference>